<dbReference type="EMBL" id="KB445830">
    <property type="protein sequence ID" value="EMD30895.1"/>
    <property type="molecule type" value="Genomic_DNA"/>
</dbReference>
<gene>
    <name evidence="1" type="ORF">CERSUDRAFT_100904</name>
</gene>
<organism evidence="1 2">
    <name type="scientific">Ceriporiopsis subvermispora (strain B)</name>
    <name type="common">White-rot fungus</name>
    <name type="synonym">Gelatoporia subvermispora</name>
    <dbReference type="NCBI Taxonomy" id="914234"/>
    <lineage>
        <taxon>Eukaryota</taxon>
        <taxon>Fungi</taxon>
        <taxon>Dikarya</taxon>
        <taxon>Basidiomycota</taxon>
        <taxon>Agaricomycotina</taxon>
        <taxon>Agaricomycetes</taxon>
        <taxon>Polyporales</taxon>
        <taxon>Gelatoporiaceae</taxon>
        <taxon>Gelatoporia</taxon>
    </lineage>
</organism>
<sequence>MEVLSAKDVALRAAQKESRIYFDIFHIIFQFSPKTEILAMMTTCHDLHEQGIKHLLALRIPLHKNNVASFIRFLLVDPSSRVPHFQKLHIIVPRSDVAITQMGARLRDVLGDNVHPPQIKEISIMNSERWLTFNPWFHHFCLSLLSLERLELRQVAAQAYRLLQAINARLVTARIAFDSRNLRGSRREVSSLLANSTTYLQELCYQGAHFNSHTTQFPALQTLEIPMCDIVDIEPLLLSFPNLRSLYTTNGSRGCRLSRHSHIRVANQAVQARHGRWMRLDRLSGSVDQIYILGITSPVGLLELESQMSPDILTYISALLADTNPSRLRLIVEPQCFSLTLLPEVLGHSTSLSHVYLMIDITRYGRRTSELIETLVEQVRLLPPLTHLVIRWSALAYVELDIFGDGSDLGDDRADLGHAIMDALPSLQFLGIEATNRAGYYCTRGGDQTHLGSLSEEAGAQETGFGSMDVFPKDANVLGASAEDASNNQKEAQHEDVVEVDLSIYREHASTSELSWRSLDDYL</sequence>
<proteinExistence type="predicted"/>
<reference evidence="1 2" key="1">
    <citation type="journal article" date="2012" name="Proc. Natl. Acad. Sci. U.S.A.">
        <title>Comparative genomics of Ceriporiopsis subvermispora and Phanerochaete chrysosporium provide insight into selective ligninolysis.</title>
        <authorList>
            <person name="Fernandez-Fueyo E."/>
            <person name="Ruiz-Duenas F.J."/>
            <person name="Ferreira P."/>
            <person name="Floudas D."/>
            <person name="Hibbett D.S."/>
            <person name="Canessa P."/>
            <person name="Larrondo L.F."/>
            <person name="James T.Y."/>
            <person name="Seelenfreund D."/>
            <person name="Lobos S."/>
            <person name="Polanco R."/>
            <person name="Tello M."/>
            <person name="Honda Y."/>
            <person name="Watanabe T."/>
            <person name="Watanabe T."/>
            <person name="Ryu J.S."/>
            <person name="Kubicek C.P."/>
            <person name="Schmoll M."/>
            <person name="Gaskell J."/>
            <person name="Hammel K.E."/>
            <person name="St John F.J."/>
            <person name="Vanden Wymelenberg A."/>
            <person name="Sabat G."/>
            <person name="Splinter BonDurant S."/>
            <person name="Syed K."/>
            <person name="Yadav J.S."/>
            <person name="Doddapaneni H."/>
            <person name="Subramanian V."/>
            <person name="Lavin J.L."/>
            <person name="Oguiza J.A."/>
            <person name="Perez G."/>
            <person name="Pisabarro A.G."/>
            <person name="Ramirez L."/>
            <person name="Santoyo F."/>
            <person name="Master E."/>
            <person name="Coutinho P.M."/>
            <person name="Henrissat B."/>
            <person name="Lombard V."/>
            <person name="Magnuson J.K."/>
            <person name="Kuees U."/>
            <person name="Hori C."/>
            <person name="Igarashi K."/>
            <person name="Samejima M."/>
            <person name="Held B.W."/>
            <person name="Barry K.W."/>
            <person name="LaButti K.M."/>
            <person name="Lapidus A."/>
            <person name="Lindquist E.A."/>
            <person name="Lucas S.M."/>
            <person name="Riley R."/>
            <person name="Salamov A.A."/>
            <person name="Hoffmeister D."/>
            <person name="Schwenk D."/>
            <person name="Hadar Y."/>
            <person name="Yarden O."/>
            <person name="de Vries R.P."/>
            <person name="Wiebenga A."/>
            <person name="Stenlid J."/>
            <person name="Eastwood D."/>
            <person name="Grigoriev I.V."/>
            <person name="Berka R.M."/>
            <person name="Blanchette R.A."/>
            <person name="Kersten P."/>
            <person name="Martinez A.T."/>
            <person name="Vicuna R."/>
            <person name="Cullen D."/>
        </authorList>
    </citation>
    <scope>NUCLEOTIDE SEQUENCE [LARGE SCALE GENOMIC DNA]</scope>
    <source>
        <strain evidence="1 2">B</strain>
    </source>
</reference>
<accession>M2QFW2</accession>
<dbReference type="SUPFAM" id="SSF52047">
    <property type="entry name" value="RNI-like"/>
    <property type="match status" value="1"/>
</dbReference>
<keyword evidence="2" id="KW-1185">Reference proteome</keyword>
<evidence type="ECO:0008006" key="3">
    <source>
        <dbReference type="Google" id="ProtNLM"/>
    </source>
</evidence>
<protein>
    <recommendedName>
        <fullName evidence="3">F-box domain-containing protein</fullName>
    </recommendedName>
</protein>
<dbReference type="AlphaFoldDB" id="M2QFW2"/>
<evidence type="ECO:0000313" key="2">
    <source>
        <dbReference type="Proteomes" id="UP000016930"/>
    </source>
</evidence>
<dbReference type="Proteomes" id="UP000016930">
    <property type="component" value="Unassembled WGS sequence"/>
</dbReference>
<dbReference type="HOGENOM" id="CLU_520731_0_0_1"/>
<evidence type="ECO:0000313" key="1">
    <source>
        <dbReference type="EMBL" id="EMD30895.1"/>
    </source>
</evidence>
<dbReference type="OrthoDB" id="2749514at2759"/>
<name>M2QFW2_CERS8</name>